<dbReference type="GO" id="GO:0016102">
    <property type="term" value="P:diterpenoid biosynthetic process"/>
    <property type="evidence" value="ECO:0007669"/>
    <property type="project" value="InterPro"/>
</dbReference>
<evidence type="ECO:0000256" key="3">
    <source>
        <dbReference type="ARBA" id="ARBA00022842"/>
    </source>
</evidence>
<evidence type="ECO:0000259" key="5">
    <source>
        <dbReference type="Pfam" id="PF03936"/>
    </source>
</evidence>
<comment type="caution">
    <text evidence="6">The sequence shown here is derived from an EMBL/GenBank/DDBJ whole genome shotgun (WGS) entry which is preliminary data.</text>
</comment>
<dbReference type="Gene3D" id="1.10.600.10">
    <property type="entry name" value="Farnesyl Diphosphate Synthase"/>
    <property type="match status" value="2"/>
</dbReference>
<evidence type="ECO:0000313" key="7">
    <source>
        <dbReference type="Proteomes" id="UP000743370"/>
    </source>
</evidence>
<dbReference type="Pfam" id="PF01397">
    <property type="entry name" value="Terpene_synth"/>
    <property type="match status" value="1"/>
</dbReference>
<keyword evidence="2" id="KW-0479">Metal-binding</keyword>
<dbReference type="InterPro" id="IPR008949">
    <property type="entry name" value="Isoprenoid_synthase_dom_sf"/>
</dbReference>
<dbReference type="Pfam" id="PF03936">
    <property type="entry name" value="Terpene_synth_C"/>
    <property type="match status" value="1"/>
</dbReference>
<dbReference type="Gene3D" id="1.50.10.130">
    <property type="entry name" value="Terpene synthase, N-terminal domain"/>
    <property type="match status" value="1"/>
</dbReference>
<dbReference type="PANTHER" id="PTHR31225:SF137">
    <property type="entry name" value="TERPENE SYNTHASE 11-RELATED"/>
    <property type="match status" value="1"/>
</dbReference>
<dbReference type="AlphaFoldDB" id="A0A8T0JHI7"/>
<dbReference type="InterPro" id="IPR034741">
    <property type="entry name" value="Terpene_cyclase-like_1_C"/>
</dbReference>
<dbReference type="EMBL" id="JABFOF010000011">
    <property type="protein sequence ID" value="KAG2371640.1"/>
    <property type="molecule type" value="Genomic_DNA"/>
</dbReference>
<evidence type="ECO:0000256" key="2">
    <source>
        <dbReference type="ARBA" id="ARBA00022723"/>
    </source>
</evidence>
<dbReference type="SFLD" id="SFLDG01019">
    <property type="entry name" value="Terpene_Cyclase_Like_1_C_Termi"/>
    <property type="match status" value="1"/>
</dbReference>
<protein>
    <submittedName>
        <fullName evidence="6">Terpene synthase</fullName>
    </submittedName>
</protein>
<dbReference type="InterPro" id="IPR050148">
    <property type="entry name" value="Terpene_synthase-like"/>
</dbReference>
<evidence type="ECO:0000313" key="6">
    <source>
        <dbReference type="EMBL" id="KAG2371640.1"/>
    </source>
</evidence>
<feature type="domain" description="Terpene synthase N-terminal" evidence="4">
    <location>
        <begin position="65"/>
        <end position="203"/>
    </location>
</feature>
<name>A0A8T0JHI7_PHAAN</name>
<dbReference type="PANTHER" id="PTHR31225">
    <property type="entry name" value="OS04G0344100 PROTEIN-RELATED"/>
    <property type="match status" value="1"/>
</dbReference>
<dbReference type="GO" id="GO:0010333">
    <property type="term" value="F:terpene synthase activity"/>
    <property type="evidence" value="ECO:0007669"/>
    <property type="project" value="InterPro"/>
</dbReference>
<dbReference type="CDD" id="cd00684">
    <property type="entry name" value="Terpene_cyclase_plant_C1"/>
    <property type="match status" value="1"/>
</dbReference>
<comment type="cofactor">
    <cofactor evidence="1">
        <name>Mg(2+)</name>
        <dbReference type="ChEBI" id="CHEBI:18420"/>
    </cofactor>
</comment>
<dbReference type="InterPro" id="IPR044814">
    <property type="entry name" value="Terpene_cyclase_plant_C1"/>
</dbReference>
<sequence length="580" mass="66507">MSSTITMAITQPRVSSFTSRFAYRSSQPLMNQLRNLSCKTSTPSIMKLSINSIALPPKVPTQTIPTMTSLEQLKIKSQEVLLDSSDSLRTLKLIDTIQRLGIDHHFEEEINLQLGRVADCNNAQDLFATALQFRLLRHNGWSTSSDVFNKFLDKSGNFKESVTGDVWGMLSLHEASYLGAEGEEVLQHAMECSRAHLHQSLPHLSPEVGRVVVEALKLPRHQRMVRLEAKNYMVQYSKESSQIPALLELARLDYDMVQSMHQKELAEISRWWKDLGLIERLGFGRDGPRECFLWALGVFPEPRHSNCRIELAKAICILQVIDDMFDTYGTLDELILFTEAVQRWDLDAMEKLPEYMKICYMALYNTTHEIAYRIQRDHGQTVVASLKRTWIDLLEAYLKEAKWFNDKYVPAFEEYLDNGVISSGSCLALVHATVLIGENLSRETISLMSPYPRLFTCSGEILRLWDDLGTSKLNGLAMATTTLPSAVTKASFNMARTSQFIYQHGDDQQMPTVDDLVQALLFTPSDKYGEETSDLKEKQCARCYWKEEMQRRGSWGPGAVWHSREMKWKMENEMRERKWE</sequence>
<dbReference type="InterPro" id="IPR036965">
    <property type="entry name" value="Terpene_synth_N_sf"/>
</dbReference>
<evidence type="ECO:0000256" key="1">
    <source>
        <dbReference type="ARBA" id="ARBA00001946"/>
    </source>
</evidence>
<dbReference type="InterPro" id="IPR008930">
    <property type="entry name" value="Terpenoid_cyclase/PrenylTrfase"/>
</dbReference>
<feature type="domain" description="Terpene synthase metal-binding" evidence="5">
    <location>
        <begin position="273"/>
        <end position="472"/>
    </location>
</feature>
<accession>A0A8T0JHI7</accession>
<organism evidence="6 7">
    <name type="scientific">Phaseolus angularis</name>
    <name type="common">Azuki bean</name>
    <name type="synonym">Vigna angularis</name>
    <dbReference type="NCBI Taxonomy" id="3914"/>
    <lineage>
        <taxon>Eukaryota</taxon>
        <taxon>Viridiplantae</taxon>
        <taxon>Streptophyta</taxon>
        <taxon>Embryophyta</taxon>
        <taxon>Tracheophyta</taxon>
        <taxon>Spermatophyta</taxon>
        <taxon>Magnoliopsida</taxon>
        <taxon>eudicotyledons</taxon>
        <taxon>Gunneridae</taxon>
        <taxon>Pentapetalae</taxon>
        <taxon>rosids</taxon>
        <taxon>fabids</taxon>
        <taxon>Fabales</taxon>
        <taxon>Fabaceae</taxon>
        <taxon>Papilionoideae</taxon>
        <taxon>50 kb inversion clade</taxon>
        <taxon>NPAAA clade</taxon>
        <taxon>indigoferoid/millettioid clade</taxon>
        <taxon>Phaseoleae</taxon>
        <taxon>Vigna</taxon>
    </lineage>
</organism>
<keyword evidence="3" id="KW-0460">Magnesium</keyword>
<reference evidence="6 7" key="1">
    <citation type="submission" date="2020-05" db="EMBL/GenBank/DDBJ databases">
        <title>Vigna angularis (adzuki bean) Var. LongXiaoDou No. 4 denovo assembly.</title>
        <authorList>
            <person name="Xiang H."/>
        </authorList>
    </citation>
    <scope>NUCLEOTIDE SEQUENCE [LARGE SCALE GENOMIC DNA]</scope>
    <source>
        <tissue evidence="6">Leaf</tissue>
    </source>
</reference>
<dbReference type="GO" id="GO:0000287">
    <property type="term" value="F:magnesium ion binding"/>
    <property type="evidence" value="ECO:0007669"/>
    <property type="project" value="InterPro"/>
</dbReference>
<dbReference type="InterPro" id="IPR005630">
    <property type="entry name" value="Terpene_synthase_metal-bd"/>
</dbReference>
<dbReference type="SUPFAM" id="SSF48576">
    <property type="entry name" value="Terpenoid synthases"/>
    <property type="match status" value="1"/>
</dbReference>
<evidence type="ECO:0000259" key="4">
    <source>
        <dbReference type="Pfam" id="PF01397"/>
    </source>
</evidence>
<dbReference type="SUPFAM" id="SSF48239">
    <property type="entry name" value="Terpenoid cyclases/Protein prenyltransferases"/>
    <property type="match status" value="1"/>
</dbReference>
<gene>
    <name evidence="6" type="ORF">HKW66_Vig0218140</name>
</gene>
<dbReference type="SFLD" id="SFLDS00005">
    <property type="entry name" value="Isoprenoid_Synthase_Type_I"/>
    <property type="match status" value="1"/>
</dbReference>
<dbReference type="InterPro" id="IPR001906">
    <property type="entry name" value="Terpene_synth_N"/>
</dbReference>
<dbReference type="Proteomes" id="UP000743370">
    <property type="component" value="Unassembled WGS sequence"/>
</dbReference>
<proteinExistence type="predicted"/>